<evidence type="ECO:0008006" key="5">
    <source>
        <dbReference type="Google" id="ProtNLM"/>
    </source>
</evidence>
<evidence type="ECO:0000256" key="1">
    <source>
        <dbReference type="SAM" id="MobiDB-lite"/>
    </source>
</evidence>
<feature type="region of interest" description="Disordered" evidence="1">
    <location>
        <begin position="161"/>
        <end position="193"/>
    </location>
</feature>
<dbReference type="Proteomes" id="UP001410394">
    <property type="component" value="Unassembled WGS sequence"/>
</dbReference>
<gene>
    <name evidence="3" type="ORF">ABDB84_10615</name>
</gene>
<sequence length="574" mass="63013">MPEISVHTKQDAIPPFWLKLPFFLLFPFRLGPLVFMVCIIAGSALAGLAFGSLGLILKGSLAYLGLRYAFNVLDLFSQGRFESESVDNNLWGPEKRPAKFGLVIALFLLAGATLGNKLLDSRIKNDASAQTLILERYKAEQSKAMEDAARQREAFNQRIGLDSAKPASAPAPAATERNASGEDDEDAADRALSSSELSATMPSALPGGSDTAANTDGARHRAEILEMYRPQLGDALWFKLQPTWFWLIMAALSLMLPASAIVIALEDRFFKALNPGNILLLGNAMGKAYFALWALFLLIVGSRQLAMSAGQHWPIYIRFPLEMGIANYLGLVLFAMMGYALYQYHQELGLDVSVDFDSHQRAGGVSGIAKAGSAHAALRKNEATDPLERKIQAALEAGDVDEAIAELKDAMRYDRFDPVQNTRMHELYVIKGDLKLTLSHGQQWLSALTRAQRGVEGLGALQKLRELDPSFAITDSNIIFPLAQAAYQKRDYKCAIELIRGFEKRFPKHKDTAAVFLLGAKISSEFLRKDEQAIKMLRAVITHFPDDANIAEAKVYLSVLEKIMSSATPARSAG</sequence>
<dbReference type="EMBL" id="JBDIVE010000005">
    <property type="protein sequence ID" value="MEN3068932.1"/>
    <property type="molecule type" value="Genomic_DNA"/>
</dbReference>
<feature type="transmembrane region" description="Helical" evidence="2">
    <location>
        <begin position="100"/>
        <end position="119"/>
    </location>
</feature>
<protein>
    <recommendedName>
        <fullName evidence="5">Tetratricopeptide repeat protein</fullName>
    </recommendedName>
</protein>
<feature type="transmembrane region" description="Helical" evidence="2">
    <location>
        <begin position="244"/>
        <end position="265"/>
    </location>
</feature>
<feature type="transmembrane region" description="Helical" evidence="2">
    <location>
        <begin position="277"/>
        <end position="300"/>
    </location>
</feature>
<dbReference type="Gene3D" id="1.25.40.10">
    <property type="entry name" value="Tetratricopeptide repeat domain"/>
    <property type="match status" value="1"/>
</dbReference>
<reference evidence="3 4" key="1">
    <citation type="journal article" date="2018" name="Int. J. Syst. Evol. Microbiol.">
        <title>Uliginosibacterium sediminicola sp. nov., isolated from freshwater sediment.</title>
        <authorList>
            <person name="Hwang W.M."/>
            <person name="Kim S.M."/>
            <person name="Kang K."/>
            <person name="Ahn T.Y."/>
        </authorList>
    </citation>
    <scope>NUCLEOTIDE SEQUENCE [LARGE SCALE GENOMIC DNA]</scope>
    <source>
        <strain evidence="3 4">M1-21</strain>
    </source>
</reference>
<keyword evidence="4" id="KW-1185">Reference proteome</keyword>
<evidence type="ECO:0000313" key="3">
    <source>
        <dbReference type="EMBL" id="MEN3068932.1"/>
    </source>
</evidence>
<dbReference type="InterPro" id="IPR011990">
    <property type="entry name" value="TPR-like_helical_dom_sf"/>
</dbReference>
<feature type="compositionally biased region" description="Low complexity" evidence="1">
    <location>
        <begin position="163"/>
        <end position="174"/>
    </location>
</feature>
<comment type="caution">
    <text evidence="3">The sequence shown here is derived from an EMBL/GenBank/DDBJ whole genome shotgun (WGS) entry which is preliminary data.</text>
</comment>
<proteinExistence type="predicted"/>
<keyword evidence="2" id="KW-0472">Membrane</keyword>
<evidence type="ECO:0000256" key="2">
    <source>
        <dbReference type="SAM" id="Phobius"/>
    </source>
</evidence>
<accession>A0ABU9YZK1</accession>
<evidence type="ECO:0000313" key="4">
    <source>
        <dbReference type="Proteomes" id="UP001410394"/>
    </source>
</evidence>
<dbReference type="RefSeq" id="WP_345919703.1">
    <property type="nucleotide sequence ID" value="NZ_JBDIVE010000005.1"/>
</dbReference>
<dbReference type="SUPFAM" id="SSF48452">
    <property type="entry name" value="TPR-like"/>
    <property type="match status" value="1"/>
</dbReference>
<keyword evidence="2" id="KW-0812">Transmembrane</keyword>
<keyword evidence="2" id="KW-1133">Transmembrane helix</keyword>
<name>A0ABU9YZK1_9RHOO</name>
<feature type="transmembrane region" description="Helical" evidence="2">
    <location>
        <begin position="33"/>
        <end position="57"/>
    </location>
</feature>
<organism evidence="3 4">
    <name type="scientific">Uliginosibacterium sediminicola</name>
    <dbReference type="NCBI Taxonomy" id="2024550"/>
    <lineage>
        <taxon>Bacteria</taxon>
        <taxon>Pseudomonadati</taxon>
        <taxon>Pseudomonadota</taxon>
        <taxon>Betaproteobacteria</taxon>
        <taxon>Rhodocyclales</taxon>
        <taxon>Zoogloeaceae</taxon>
        <taxon>Uliginosibacterium</taxon>
    </lineage>
</organism>
<feature type="transmembrane region" description="Helical" evidence="2">
    <location>
        <begin position="321"/>
        <end position="342"/>
    </location>
</feature>